<dbReference type="InterPro" id="IPR013114">
    <property type="entry name" value="FabA_FabZ"/>
</dbReference>
<dbReference type="Pfam" id="PF07977">
    <property type="entry name" value="FabA"/>
    <property type="match status" value="1"/>
</dbReference>
<evidence type="ECO:0000313" key="3">
    <source>
        <dbReference type="Proteomes" id="UP000298602"/>
    </source>
</evidence>
<dbReference type="GO" id="GO:0016829">
    <property type="term" value="F:lyase activity"/>
    <property type="evidence" value="ECO:0007669"/>
    <property type="project" value="UniProtKB-KW"/>
</dbReference>
<evidence type="ECO:0000313" key="2">
    <source>
        <dbReference type="EMBL" id="QCQ22278.1"/>
    </source>
</evidence>
<dbReference type="OrthoDB" id="9772788at2"/>
<reference evidence="2 3" key="1">
    <citation type="submission" date="2019-05" db="EMBL/GenBank/DDBJ databases">
        <title>The Complete Genome Sequence of the n-alkane-degrading Desulfoglaeba alkanexedens ALDC reveals multiple alkylsuccinate synthase gene clusters.</title>
        <authorList>
            <person name="Callaghan A.V."/>
            <person name="Davidova I.A."/>
            <person name="Duncan K.E."/>
            <person name="Morris B."/>
            <person name="McInerney M.J."/>
        </authorList>
    </citation>
    <scope>NUCLEOTIDE SEQUENCE [LARGE SCALE GENOMIC DNA]</scope>
    <source>
        <strain evidence="2 3">ALDC</strain>
    </source>
</reference>
<evidence type="ECO:0000256" key="1">
    <source>
        <dbReference type="ARBA" id="ARBA00023239"/>
    </source>
</evidence>
<proteinExistence type="predicted"/>
<sequence>MKEEVRTGSLRFDSTDPIYAEHFPDRPVVPGSLVVGAFLEIAGGMGFLGSEVVVENFRFREFVAPGLYDYRVEIRGDTLRCFLSSEDKNLVTGSLKR</sequence>
<dbReference type="RefSeq" id="WP_137424318.1">
    <property type="nucleotide sequence ID" value="NZ_CP040098.1"/>
</dbReference>
<dbReference type="KEGG" id="dax:FDQ92_08970"/>
<reference evidence="2 3" key="2">
    <citation type="submission" date="2019-05" db="EMBL/GenBank/DDBJ databases">
        <authorList>
            <person name="Suflita J.M."/>
            <person name="Marks C.R."/>
        </authorList>
    </citation>
    <scope>NUCLEOTIDE SEQUENCE [LARGE SCALE GENOMIC DNA]</scope>
    <source>
        <strain evidence="2 3">ALDC</strain>
    </source>
</reference>
<keyword evidence="1" id="KW-0456">Lyase</keyword>
<dbReference type="InterPro" id="IPR029069">
    <property type="entry name" value="HotDog_dom_sf"/>
</dbReference>
<organism evidence="2 3">
    <name type="scientific">Desulfoglaeba alkanexedens ALDC</name>
    <dbReference type="NCBI Taxonomy" id="980445"/>
    <lineage>
        <taxon>Bacteria</taxon>
        <taxon>Pseudomonadati</taxon>
        <taxon>Thermodesulfobacteriota</taxon>
        <taxon>Syntrophobacteria</taxon>
        <taxon>Syntrophobacterales</taxon>
        <taxon>Syntrophobacteraceae</taxon>
        <taxon>Desulfoglaeba</taxon>
    </lineage>
</organism>
<dbReference type="EMBL" id="CP040098">
    <property type="protein sequence ID" value="QCQ22278.1"/>
    <property type="molecule type" value="Genomic_DNA"/>
</dbReference>
<dbReference type="Gene3D" id="3.10.129.10">
    <property type="entry name" value="Hotdog Thioesterase"/>
    <property type="match status" value="1"/>
</dbReference>
<gene>
    <name evidence="2" type="ORF">FDQ92_08970</name>
</gene>
<accession>A0A4P8L345</accession>
<dbReference type="Proteomes" id="UP000298602">
    <property type="component" value="Chromosome"/>
</dbReference>
<protein>
    <submittedName>
        <fullName evidence="2">Hydroxymyristoyl-ACP dehydratase</fullName>
    </submittedName>
</protein>
<dbReference type="SUPFAM" id="SSF54637">
    <property type="entry name" value="Thioesterase/thiol ester dehydrase-isomerase"/>
    <property type="match status" value="1"/>
</dbReference>
<dbReference type="AlphaFoldDB" id="A0A4P8L345"/>
<name>A0A4P8L345_9BACT</name>
<keyword evidence="3" id="KW-1185">Reference proteome</keyword>